<dbReference type="Gene3D" id="1.10.3680.10">
    <property type="entry name" value="TerB-like"/>
    <property type="match status" value="1"/>
</dbReference>
<evidence type="ECO:0000313" key="1">
    <source>
        <dbReference type="EMBL" id="MFD2588796.1"/>
    </source>
</evidence>
<evidence type="ECO:0000313" key="2">
    <source>
        <dbReference type="Proteomes" id="UP001597526"/>
    </source>
</evidence>
<protein>
    <submittedName>
        <fullName evidence="1">TerB family tellurite resistance protein</fullName>
    </submittedName>
</protein>
<dbReference type="RefSeq" id="WP_377768261.1">
    <property type="nucleotide sequence ID" value="NZ_JBHULB010000082.1"/>
</dbReference>
<dbReference type="CDD" id="cd07177">
    <property type="entry name" value="terB_like"/>
    <property type="match status" value="1"/>
</dbReference>
<comment type="caution">
    <text evidence="1">The sequence shown here is derived from an EMBL/GenBank/DDBJ whole genome shotgun (WGS) entry which is preliminary data.</text>
</comment>
<dbReference type="Proteomes" id="UP001597526">
    <property type="component" value="Unassembled WGS sequence"/>
</dbReference>
<sequence>MPIIDLYEHGDKRKNLAHFATLASLAAVDGEINEKEKAILDKFAFKLDITDAEYKEVMKKDNKYPIETPHSGEKRLKRLFEFFQMAFSDRTVGDDQLRFIERYAIGLGYSPDKAVEIVKKSFDIFCGKIAFEDYQYLMGK</sequence>
<dbReference type="EMBL" id="JBHULB010000082">
    <property type="protein sequence ID" value="MFD2588796.1"/>
    <property type="molecule type" value="Genomic_DNA"/>
</dbReference>
<name>A0ABW5N1Y1_9FLAO</name>
<accession>A0ABW5N1Y1</accession>
<dbReference type="SUPFAM" id="SSF158682">
    <property type="entry name" value="TerB-like"/>
    <property type="match status" value="1"/>
</dbReference>
<organism evidence="1 2">
    <name type="scientific">Croceitalea marina</name>
    <dbReference type="NCBI Taxonomy" id="1775166"/>
    <lineage>
        <taxon>Bacteria</taxon>
        <taxon>Pseudomonadati</taxon>
        <taxon>Bacteroidota</taxon>
        <taxon>Flavobacteriia</taxon>
        <taxon>Flavobacteriales</taxon>
        <taxon>Flavobacteriaceae</taxon>
        <taxon>Croceitalea</taxon>
    </lineage>
</organism>
<keyword evidence="2" id="KW-1185">Reference proteome</keyword>
<proteinExistence type="predicted"/>
<reference evidence="2" key="1">
    <citation type="journal article" date="2019" name="Int. J. Syst. Evol. Microbiol.">
        <title>The Global Catalogue of Microorganisms (GCM) 10K type strain sequencing project: providing services to taxonomists for standard genome sequencing and annotation.</title>
        <authorList>
            <consortium name="The Broad Institute Genomics Platform"/>
            <consortium name="The Broad Institute Genome Sequencing Center for Infectious Disease"/>
            <person name="Wu L."/>
            <person name="Ma J."/>
        </authorList>
    </citation>
    <scope>NUCLEOTIDE SEQUENCE [LARGE SCALE GENOMIC DNA]</scope>
    <source>
        <strain evidence="2">KCTC 52368</strain>
    </source>
</reference>
<dbReference type="InterPro" id="IPR029024">
    <property type="entry name" value="TerB-like"/>
</dbReference>
<gene>
    <name evidence="1" type="ORF">ACFSQJ_17855</name>
</gene>